<name>A0A6A6ZLG4_9PLEO</name>
<dbReference type="AlphaFoldDB" id="A0A6A6ZLG4"/>
<organism evidence="2 3">
    <name type="scientific">Ophiobolus disseminans</name>
    <dbReference type="NCBI Taxonomy" id="1469910"/>
    <lineage>
        <taxon>Eukaryota</taxon>
        <taxon>Fungi</taxon>
        <taxon>Dikarya</taxon>
        <taxon>Ascomycota</taxon>
        <taxon>Pezizomycotina</taxon>
        <taxon>Dothideomycetes</taxon>
        <taxon>Pleosporomycetidae</taxon>
        <taxon>Pleosporales</taxon>
        <taxon>Pleosporineae</taxon>
        <taxon>Phaeosphaeriaceae</taxon>
        <taxon>Ophiobolus</taxon>
    </lineage>
</organism>
<evidence type="ECO:0000313" key="3">
    <source>
        <dbReference type="Proteomes" id="UP000799424"/>
    </source>
</evidence>
<dbReference type="EMBL" id="MU006238">
    <property type="protein sequence ID" value="KAF2821065.1"/>
    <property type="molecule type" value="Genomic_DNA"/>
</dbReference>
<dbReference type="Proteomes" id="UP000799424">
    <property type="component" value="Unassembled WGS sequence"/>
</dbReference>
<dbReference type="OrthoDB" id="4158087at2759"/>
<accession>A0A6A6ZLG4</accession>
<feature type="compositionally biased region" description="Basic and acidic residues" evidence="1">
    <location>
        <begin position="84"/>
        <end position="94"/>
    </location>
</feature>
<evidence type="ECO:0000256" key="1">
    <source>
        <dbReference type="SAM" id="MobiDB-lite"/>
    </source>
</evidence>
<protein>
    <recommendedName>
        <fullName evidence="4">Tachykinin family protein</fullName>
    </recommendedName>
</protein>
<feature type="compositionally biased region" description="Polar residues" evidence="1">
    <location>
        <begin position="107"/>
        <end position="122"/>
    </location>
</feature>
<dbReference type="InterPro" id="IPR021858">
    <property type="entry name" value="Fun_TF"/>
</dbReference>
<gene>
    <name evidence="2" type="ORF">CC86DRAFT_397570</name>
</gene>
<reference evidence="2" key="1">
    <citation type="journal article" date="2020" name="Stud. Mycol.">
        <title>101 Dothideomycetes genomes: a test case for predicting lifestyles and emergence of pathogens.</title>
        <authorList>
            <person name="Haridas S."/>
            <person name="Albert R."/>
            <person name="Binder M."/>
            <person name="Bloem J."/>
            <person name="Labutti K."/>
            <person name="Salamov A."/>
            <person name="Andreopoulos B."/>
            <person name="Baker S."/>
            <person name="Barry K."/>
            <person name="Bills G."/>
            <person name="Bluhm B."/>
            <person name="Cannon C."/>
            <person name="Castanera R."/>
            <person name="Culley D."/>
            <person name="Daum C."/>
            <person name="Ezra D."/>
            <person name="Gonzalez J."/>
            <person name="Henrissat B."/>
            <person name="Kuo A."/>
            <person name="Liang C."/>
            <person name="Lipzen A."/>
            <person name="Lutzoni F."/>
            <person name="Magnuson J."/>
            <person name="Mondo S."/>
            <person name="Nolan M."/>
            <person name="Ohm R."/>
            <person name="Pangilinan J."/>
            <person name="Park H.-J."/>
            <person name="Ramirez L."/>
            <person name="Alfaro M."/>
            <person name="Sun H."/>
            <person name="Tritt A."/>
            <person name="Yoshinaga Y."/>
            <person name="Zwiers L.-H."/>
            <person name="Turgeon B."/>
            <person name="Goodwin S."/>
            <person name="Spatafora J."/>
            <person name="Crous P."/>
            <person name="Grigoriev I."/>
        </authorList>
    </citation>
    <scope>NUCLEOTIDE SEQUENCE</scope>
    <source>
        <strain evidence="2">CBS 113818</strain>
    </source>
</reference>
<keyword evidence="3" id="KW-1185">Reference proteome</keyword>
<proteinExistence type="predicted"/>
<sequence length="567" mass="63501">MGTQEREYEFFVTTDKPHQPEGTDRGLIRRLVMRNFFEAKGAEPQINISEHHSATTVLAKKQLKSRFRLSKVEEHKIGVKSRRRDCIEGTDTAKRTRSRPLRTLSSGTNGSDLVQGDASMTSGPKRVPKHDEHLGGEKRNDDRALLKTNPGAHRFDPFDVLPVPGTPQLDMLFKLYRSVPKANSIAVNAKRSWWPFISNDAGLLHATLATWALYGMLVRGLNELWVDKLRHKNEAIKEINLKIGSPGGVITDELVGTVLTMASFENLLGAYDAAQLHVAALKRMVNARGGLLTFGHNDGLIRGIAWVDFHNAVVFHTSTSFPRIRFDSDTLPLPDKLLEEAACTSPTSLLQLSVSGIDCFNIFYRLHRLALAASSHWVDKVDRLTSSNLLYEVEYIILSVPDYSRDFLDFDFDAADKQDKDYDGKQTAAHAASIVEALLAASQIFVYAALRALPTNAKIFTILLERLHVAVTRPTVCTIHVWKIERNVNMLLWTLVVACSVAPPGDGRGWWIHQLMDVMTEMDVKSRFDLEVALHGVAWVDTYFHSVLSEIWGEVLQESRVGQGTEI</sequence>
<dbReference type="PANTHER" id="PTHR37540">
    <property type="entry name" value="TRANSCRIPTION FACTOR (ACR-2), PUTATIVE-RELATED-RELATED"/>
    <property type="match status" value="1"/>
</dbReference>
<feature type="region of interest" description="Disordered" evidence="1">
    <location>
        <begin position="83"/>
        <end position="143"/>
    </location>
</feature>
<evidence type="ECO:0008006" key="4">
    <source>
        <dbReference type="Google" id="ProtNLM"/>
    </source>
</evidence>
<evidence type="ECO:0000313" key="2">
    <source>
        <dbReference type="EMBL" id="KAF2821065.1"/>
    </source>
</evidence>
<dbReference type="Pfam" id="PF11951">
    <property type="entry name" value="Fungal_trans_2"/>
    <property type="match status" value="1"/>
</dbReference>
<feature type="compositionally biased region" description="Basic and acidic residues" evidence="1">
    <location>
        <begin position="129"/>
        <end position="143"/>
    </location>
</feature>
<dbReference type="PANTHER" id="PTHR37540:SF5">
    <property type="entry name" value="TRANSCRIPTION FACTOR DOMAIN-CONTAINING PROTEIN"/>
    <property type="match status" value="1"/>
</dbReference>